<gene>
    <name evidence="12" type="ORF">JYZ213_LOCUS21142</name>
</gene>
<sequence>MLASIFIYGYNINIQNTNVVLCKIYLYVAYLFASVTPSILILASIDRLLISSQNVDTRLYSSKRLAYFSVSISTSFWIAYHLHILIKANIVEIYPSIFVCYYGTSTTYVNYIFYSVMVMNVSFSILMIILSILSFKNVRQIRILPRQQRGQVRTMKKKDFQLLRCLFVQGIVFTFCSMFITAYYTYEAVERDQIQTSRNEAISTFLNNLFSFIYNIPFCANFYIFVSFSKAFRQDVKQLVRKVFGKDTIAPREEEPNNGENINYKAPGANSAAISN</sequence>
<feature type="transmembrane region" description="Helical" evidence="10">
    <location>
        <begin position="65"/>
        <end position="86"/>
    </location>
</feature>
<evidence type="ECO:0000256" key="1">
    <source>
        <dbReference type="ARBA" id="ARBA00004651"/>
    </source>
</evidence>
<keyword evidence="5" id="KW-0297">G-protein coupled receptor</keyword>
<feature type="region of interest" description="Disordered" evidence="9">
    <location>
        <begin position="251"/>
        <end position="276"/>
    </location>
</feature>
<dbReference type="Gene3D" id="1.20.1070.10">
    <property type="entry name" value="Rhodopsin 7-helix transmembrane proteins"/>
    <property type="match status" value="1"/>
</dbReference>
<dbReference type="GO" id="GO:0043005">
    <property type="term" value="C:neuron projection"/>
    <property type="evidence" value="ECO:0007669"/>
    <property type="project" value="TreeGrafter"/>
</dbReference>
<dbReference type="PANTHER" id="PTHR24229">
    <property type="entry name" value="NEUROPEPTIDES RECEPTOR"/>
    <property type="match status" value="1"/>
</dbReference>
<name>A0A814NPF0_9BILA</name>
<evidence type="ECO:0000256" key="8">
    <source>
        <dbReference type="ARBA" id="ARBA00023224"/>
    </source>
</evidence>
<evidence type="ECO:0000256" key="2">
    <source>
        <dbReference type="ARBA" id="ARBA00022475"/>
    </source>
</evidence>
<dbReference type="SUPFAM" id="SSF81321">
    <property type="entry name" value="Family A G protein-coupled receptor-like"/>
    <property type="match status" value="1"/>
</dbReference>
<comment type="caution">
    <text evidence="12">The sequence shown here is derived from an EMBL/GenBank/DDBJ whole genome shotgun (WGS) entry which is preliminary data.</text>
</comment>
<dbReference type="CDD" id="cd00637">
    <property type="entry name" value="7tm_classA_rhodopsin-like"/>
    <property type="match status" value="1"/>
</dbReference>
<keyword evidence="2" id="KW-1003">Cell membrane</keyword>
<organism evidence="12 13">
    <name type="scientific">Adineta steineri</name>
    <dbReference type="NCBI Taxonomy" id="433720"/>
    <lineage>
        <taxon>Eukaryota</taxon>
        <taxon>Metazoa</taxon>
        <taxon>Spiralia</taxon>
        <taxon>Gnathifera</taxon>
        <taxon>Rotifera</taxon>
        <taxon>Eurotatoria</taxon>
        <taxon>Bdelloidea</taxon>
        <taxon>Adinetida</taxon>
        <taxon>Adinetidae</taxon>
        <taxon>Adineta</taxon>
    </lineage>
</organism>
<keyword evidence="7" id="KW-0675">Receptor</keyword>
<dbReference type="AlphaFoldDB" id="A0A814NPF0"/>
<dbReference type="GO" id="GO:0042923">
    <property type="term" value="F:neuropeptide binding"/>
    <property type="evidence" value="ECO:0007669"/>
    <property type="project" value="TreeGrafter"/>
</dbReference>
<feature type="transmembrane region" description="Helical" evidence="10">
    <location>
        <begin position="24"/>
        <end position="45"/>
    </location>
</feature>
<comment type="subcellular location">
    <subcellularLocation>
        <location evidence="1">Cell membrane</location>
        <topology evidence="1">Multi-pass membrane protein</topology>
    </subcellularLocation>
</comment>
<reference evidence="12" key="1">
    <citation type="submission" date="2021-02" db="EMBL/GenBank/DDBJ databases">
        <authorList>
            <person name="Nowell W R."/>
        </authorList>
    </citation>
    <scope>NUCLEOTIDE SEQUENCE</scope>
</reference>
<evidence type="ECO:0000256" key="7">
    <source>
        <dbReference type="ARBA" id="ARBA00023170"/>
    </source>
</evidence>
<evidence type="ECO:0000259" key="11">
    <source>
        <dbReference type="PROSITE" id="PS50262"/>
    </source>
</evidence>
<evidence type="ECO:0000256" key="3">
    <source>
        <dbReference type="ARBA" id="ARBA00022692"/>
    </source>
</evidence>
<keyword evidence="4 10" id="KW-1133">Transmembrane helix</keyword>
<evidence type="ECO:0000256" key="4">
    <source>
        <dbReference type="ARBA" id="ARBA00022989"/>
    </source>
</evidence>
<dbReference type="InterPro" id="IPR017452">
    <property type="entry name" value="GPCR_Rhodpsn_7TM"/>
</dbReference>
<evidence type="ECO:0000256" key="6">
    <source>
        <dbReference type="ARBA" id="ARBA00023136"/>
    </source>
</evidence>
<feature type="transmembrane region" description="Helical" evidence="10">
    <location>
        <begin position="205"/>
        <end position="228"/>
    </location>
</feature>
<accession>A0A814NPF0</accession>
<proteinExistence type="predicted"/>
<keyword evidence="6 10" id="KW-0472">Membrane</keyword>
<evidence type="ECO:0000313" key="13">
    <source>
        <dbReference type="Proteomes" id="UP000663845"/>
    </source>
</evidence>
<keyword evidence="8" id="KW-0807">Transducer</keyword>
<feature type="domain" description="G-protein coupled receptors family 1 profile" evidence="11">
    <location>
        <begin position="1"/>
        <end position="225"/>
    </location>
</feature>
<evidence type="ECO:0000256" key="9">
    <source>
        <dbReference type="SAM" id="MobiDB-lite"/>
    </source>
</evidence>
<evidence type="ECO:0000256" key="5">
    <source>
        <dbReference type="ARBA" id="ARBA00023040"/>
    </source>
</evidence>
<dbReference type="PROSITE" id="PS50262">
    <property type="entry name" value="G_PROTEIN_RECEP_F1_2"/>
    <property type="match status" value="1"/>
</dbReference>
<dbReference type="PANTHER" id="PTHR24229:SF40">
    <property type="entry name" value="ALLATOSTATIN C RECEPTOR 1-RELATED"/>
    <property type="match status" value="1"/>
</dbReference>
<feature type="transmembrane region" description="Helical" evidence="10">
    <location>
        <begin position="162"/>
        <end position="185"/>
    </location>
</feature>
<dbReference type="Proteomes" id="UP000663845">
    <property type="component" value="Unassembled WGS sequence"/>
</dbReference>
<evidence type="ECO:0000313" key="12">
    <source>
        <dbReference type="EMBL" id="CAF1096540.1"/>
    </source>
</evidence>
<dbReference type="GO" id="GO:0004930">
    <property type="term" value="F:G protein-coupled receptor activity"/>
    <property type="evidence" value="ECO:0007669"/>
    <property type="project" value="UniProtKB-KW"/>
</dbReference>
<evidence type="ECO:0000256" key="10">
    <source>
        <dbReference type="SAM" id="Phobius"/>
    </source>
</evidence>
<dbReference type="EMBL" id="CAJNOG010000228">
    <property type="protein sequence ID" value="CAF1096540.1"/>
    <property type="molecule type" value="Genomic_DNA"/>
</dbReference>
<dbReference type="GO" id="GO:0007218">
    <property type="term" value="P:neuropeptide signaling pathway"/>
    <property type="evidence" value="ECO:0007669"/>
    <property type="project" value="TreeGrafter"/>
</dbReference>
<protein>
    <recommendedName>
        <fullName evidence="11">G-protein coupled receptors family 1 profile domain-containing protein</fullName>
    </recommendedName>
</protein>
<feature type="transmembrane region" description="Helical" evidence="10">
    <location>
        <begin position="111"/>
        <end position="133"/>
    </location>
</feature>
<keyword evidence="3 10" id="KW-0812">Transmembrane</keyword>
<dbReference type="GO" id="GO:0005886">
    <property type="term" value="C:plasma membrane"/>
    <property type="evidence" value="ECO:0007669"/>
    <property type="project" value="UniProtKB-SubCell"/>
</dbReference>